<sequence>MQKKTTYMIFRPINKPISNIAVKFEGNCIAHVREQKFLGVWFQEELNWNTHVNHLITALARIVGCFFRSMHLIPLRLKISMYYALFHSKVSYGMLVWGTTSQGNYHKLITIQKKILRCFENYRGNLQDLRTAPLFIKHSILRIDQLYHFKLLQLLQKTKLYEESCTERPHYSLREQKKRAPRTRTKYGKQSIAYQVPQVLNTLADQLNFRASSATFKKQIKNLFITTGLHYRNYVMESHASANA</sequence>
<proteinExistence type="predicted"/>
<protein>
    <submittedName>
        <fullName evidence="1">Putative tick transposon</fullName>
    </submittedName>
</protein>
<reference evidence="1" key="1">
    <citation type="submission" date="2019-09" db="EMBL/GenBank/DDBJ databases">
        <title>Organ-specific transcriptomic study of the physiology of the cattle tick, Rhipicephalus microplus.</title>
        <authorList>
            <person name="Tirloni L."/>
            <person name="Braz G."/>
            <person name="Gandara A.C.P."/>
            <person name="Sabadin G.A."/>
            <person name="da Silva R.M."/>
            <person name="Guizzo M.G."/>
            <person name="Machado J.A."/>
            <person name="Costa E.P."/>
            <person name="Gomes H.F."/>
            <person name="Moraes J."/>
            <person name="Mota M.B.S."/>
            <person name="Mesquita R.D."/>
            <person name="Alvarenga P.H."/>
            <person name="Alves F."/>
            <person name="Seixas A."/>
            <person name="da Fonseca R.N."/>
            <person name="Fogaca A."/>
            <person name="Logullo C."/>
            <person name="Tanaka A."/>
            <person name="Daffre S."/>
            <person name="Termignoni C."/>
            <person name="Vaz I.S.Jr."/>
            <person name="Oliveira P.L."/>
            <person name="Ribeiro J.M."/>
        </authorList>
    </citation>
    <scope>NUCLEOTIDE SEQUENCE</scope>
    <source>
        <strain evidence="1">Porto Alegre</strain>
    </source>
</reference>
<dbReference type="EMBL" id="GHWJ01002231">
    <property type="protein sequence ID" value="NOV34968.1"/>
    <property type="molecule type" value="Transcribed_RNA"/>
</dbReference>
<organism evidence="1">
    <name type="scientific">Rhipicephalus microplus</name>
    <name type="common">Cattle tick</name>
    <name type="synonym">Boophilus microplus</name>
    <dbReference type="NCBI Taxonomy" id="6941"/>
    <lineage>
        <taxon>Eukaryota</taxon>
        <taxon>Metazoa</taxon>
        <taxon>Ecdysozoa</taxon>
        <taxon>Arthropoda</taxon>
        <taxon>Chelicerata</taxon>
        <taxon>Arachnida</taxon>
        <taxon>Acari</taxon>
        <taxon>Parasitiformes</taxon>
        <taxon>Ixodida</taxon>
        <taxon>Ixodoidea</taxon>
        <taxon>Ixodidae</taxon>
        <taxon>Rhipicephalinae</taxon>
        <taxon>Rhipicephalus</taxon>
        <taxon>Boophilus</taxon>
    </lineage>
</organism>
<accession>A0A6M2CN73</accession>
<name>A0A6M2CN73_RHIMP</name>
<evidence type="ECO:0000313" key="1">
    <source>
        <dbReference type="EMBL" id="NOV34968.1"/>
    </source>
</evidence>
<dbReference type="AlphaFoldDB" id="A0A6M2CN73"/>